<sequence length="178" mass="19758">MSVSWRKDLALPPMPSRKYEMNPMSYIKYAHAGAGGGRRAPLSYGDRASGACGRSAFFPEVVNIYYDKGYSAGGRRRRDGPLRVRLPPFEFRSFLKCERKNPQGVRRLLVRRVNDRAPTIRRDPPRAPPRGLSKLESKARGCSERCTRGRPSACGTPGVRPATPPALARPSRGQLFGS</sequence>
<feature type="compositionally biased region" description="Basic and acidic residues" evidence="1">
    <location>
        <begin position="116"/>
        <end position="125"/>
    </location>
</feature>
<organism evidence="2 3">
    <name type="scientific">Eumeta variegata</name>
    <name type="common">Bagworm moth</name>
    <name type="synonym">Eumeta japonica</name>
    <dbReference type="NCBI Taxonomy" id="151549"/>
    <lineage>
        <taxon>Eukaryota</taxon>
        <taxon>Metazoa</taxon>
        <taxon>Ecdysozoa</taxon>
        <taxon>Arthropoda</taxon>
        <taxon>Hexapoda</taxon>
        <taxon>Insecta</taxon>
        <taxon>Pterygota</taxon>
        <taxon>Neoptera</taxon>
        <taxon>Endopterygota</taxon>
        <taxon>Lepidoptera</taxon>
        <taxon>Glossata</taxon>
        <taxon>Ditrysia</taxon>
        <taxon>Tineoidea</taxon>
        <taxon>Psychidae</taxon>
        <taxon>Oiketicinae</taxon>
        <taxon>Eumeta</taxon>
    </lineage>
</organism>
<evidence type="ECO:0000313" key="2">
    <source>
        <dbReference type="EMBL" id="GBP61546.1"/>
    </source>
</evidence>
<dbReference type="AlphaFoldDB" id="A0A4C1XCH2"/>
<name>A0A4C1XCH2_EUMVA</name>
<comment type="caution">
    <text evidence="2">The sequence shown here is derived from an EMBL/GenBank/DDBJ whole genome shotgun (WGS) entry which is preliminary data.</text>
</comment>
<evidence type="ECO:0000256" key="1">
    <source>
        <dbReference type="SAM" id="MobiDB-lite"/>
    </source>
</evidence>
<keyword evidence="3" id="KW-1185">Reference proteome</keyword>
<dbReference type="Proteomes" id="UP000299102">
    <property type="component" value="Unassembled WGS sequence"/>
</dbReference>
<evidence type="ECO:0000313" key="3">
    <source>
        <dbReference type="Proteomes" id="UP000299102"/>
    </source>
</evidence>
<gene>
    <name evidence="2" type="ORF">EVAR_44017_1</name>
</gene>
<reference evidence="2 3" key="1">
    <citation type="journal article" date="2019" name="Commun. Biol.">
        <title>The bagworm genome reveals a unique fibroin gene that provides high tensile strength.</title>
        <authorList>
            <person name="Kono N."/>
            <person name="Nakamura H."/>
            <person name="Ohtoshi R."/>
            <person name="Tomita M."/>
            <person name="Numata K."/>
            <person name="Arakawa K."/>
        </authorList>
    </citation>
    <scope>NUCLEOTIDE SEQUENCE [LARGE SCALE GENOMIC DNA]</scope>
</reference>
<protein>
    <submittedName>
        <fullName evidence="2">Uncharacterized protein</fullName>
    </submittedName>
</protein>
<proteinExistence type="predicted"/>
<feature type="compositionally biased region" description="Basic and acidic residues" evidence="1">
    <location>
        <begin position="133"/>
        <end position="147"/>
    </location>
</feature>
<accession>A0A4C1XCH2</accession>
<feature type="region of interest" description="Disordered" evidence="1">
    <location>
        <begin position="116"/>
        <end position="178"/>
    </location>
</feature>
<dbReference type="EMBL" id="BGZK01000816">
    <property type="protein sequence ID" value="GBP61546.1"/>
    <property type="molecule type" value="Genomic_DNA"/>
</dbReference>